<keyword evidence="1" id="KW-0732">Signal</keyword>
<keyword evidence="3" id="KW-1185">Reference proteome</keyword>
<dbReference type="EMBL" id="JAPDRK010000005">
    <property type="protein sequence ID" value="KAJ9612273.1"/>
    <property type="molecule type" value="Genomic_DNA"/>
</dbReference>
<feature type="chain" id="PRO_5041458619" evidence="1">
    <location>
        <begin position="21"/>
        <end position="199"/>
    </location>
</feature>
<feature type="signal peptide" evidence="1">
    <location>
        <begin position="1"/>
        <end position="20"/>
    </location>
</feature>
<organism evidence="2 3">
    <name type="scientific">Cladophialophora chaetospira</name>
    <dbReference type="NCBI Taxonomy" id="386627"/>
    <lineage>
        <taxon>Eukaryota</taxon>
        <taxon>Fungi</taxon>
        <taxon>Dikarya</taxon>
        <taxon>Ascomycota</taxon>
        <taxon>Pezizomycotina</taxon>
        <taxon>Eurotiomycetes</taxon>
        <taxon>Chaetothyriomycetidae</taxon>
        <taxon>Chaetothyriales</taxon>
        <taxon>Herpotrichiellaceae</taxon>
        <taxon>Cladophialophora</taxon>
    </lineage>
</organism>
<reference evidence="2" key="1">
    <citation type="submission" date="2022-10" db="EMBL/GenBank/DDBJ databases">
        <title>Culturing micro-colonial fungi from biological soil crusts in the Mojave desert and describing Neophaeococcomyces mojavensis, and introducing the new genera and species Taxawa tesnikishii.</title>
        <authorList>
            <person name="Kurbessoian T."/>
            <person name="Stajich J.E."/>
        </authorList>
    </citation>
    <scope>NUCLEOTIDE SEQUENCE</scope>
    <source>
        <strain evidence="2">TK_41</strain>
    </source>
</reference>
<name>A0AA39CLI5_9EURO</name>
<evidence type="ECO:0000313" key="3">
    <source>
        <dbReference type="Proteomes" id="UP001172673"/>
    </source>
</evidence>
<comment type="caution">
    <text evidence="2">The sequence shown here is derived from an EMBL/GenBank/DDBJ whole genome shotgun (WGS) entry which is preliminary data.</text>
</comment>
<evidence type="ECO:0000313" key="2">
    <source>
        <dbReference type="EMBL" id="KAJ9612273.1"/>
    </source>
</evidence>
<gene>
    <name evidence="2" type="ORF">H2200_003870</name>
</gene>
<dbReference type="Proteomes" id="UP001172673">
    <property type="component" value="Unassembled WGS sequence"/>
</dbReference>
<evidence type="ECO:0000256" key="1">
    <source>
        <dbReference type="SAM" id="SignalP"/>
    </source>
</evidence>
<dbReference type="AlphaFoldDB" id="A0AA39CLI5"/>
<protein>
    <submittedName>
        <fullName evidence="2">Uncharacterized protein</fullName>
    </submittedName>
</protein>
<sequence length="199" mass="22522">MRLSSLLLGALLALTGIVFTSPLPQSKQIADPSTRSLHSKHDTLSHPAEKRQWQIIIVDVFTILRIIDTVIELIKDIEELANQHAVESNFTQTTVDKLRDHYPTMNVMVFHNQDSYTDFNGGNHTHYELDIGSILGIIHRTQGYEIWVFDSGDFELAGDGGYVNWCFDGDYDRKGNDVTFYSMNGDERAMRGREGALSE</sequence>
<accession>A0AA39CLI5</accession>
<proteinExistence type="predicted"/>